<dbReference type="InterPro" id="IPR000620">
    <property type="entry name" value="EamA_dom"/>
</dbReference>
<evidence type="ECO:0000313" key="8">
    <source>
        <dbReference type="EMBL" id="AYD48370.1"/>
    </source>
</evidence>
<feature type="transmembrane region" description="Helical" evidence="6">
    <location>
        <begin position="129"/>
        <end position="149"/>
    </location>
</feature>
<dbReference type="AlphaFoldDB" id="A0A386HSJ1"/>
<reference evidence="8 9" key="1">
    <citation type="submission" date="2018-09" db="EMBL/GenBank/DDBJ databases">
        <title>Arachidicoccus sp. nov., a bacterium isolated from soil.</title>
        <authorList>
            <person name="Weon H.-Y."/>
            <person name="Kwon S.-W."/>
            <person name="Lee S.A."/>
        </authorList>
    </citation>
    <scope>NUCLEOTIDE SEQUENCE [LARGE SCALE GENOMIC DNA]</scope>
    <source>
        <strain evidence="8 9">KIS59-12</strain>
    </source>
</reference>
<feature type="transmembrane region" description="Helical" evidence="6">
    <location>
        <begin position="221"/>
        <end position="243"/>
    </location>
</feature>
<evidence type="ECO:0000259" key="7">
    <source>
        <dbReference type="Pfam" id="PF00892"/>
    </source>
</evidence>
<feature type="transmembrane region" description="Helical" evidence="6">
    <location>
        <begin position="250"/>
        <end position="269"/>
    </location>
</feature>
<feature type="domain" description="EamA" evidence="7">
    <location>
        <begin position="158"/>
        <end position="290"/>
    </location>
</feature>
<dbReference type="SUPFAM" id="SSF103481">
    <property type="entry name" value="Multidrug resistance efflux transporter EmrE"/>
    <property type="match status" value="2"/>
</dbReference>
<evidence type="ECO:0000256" key="5">
    <source>
        <dbReference type="ARBA" id="ARBA00023136"/>
    </source>
</evidence>
<comment type="similarity">
    <text evidence="2">Belongs to the EamA transporter family.</text>
</comment>
<dbReference type="Proteomes" id="UP000266118">
    <property type="component" value="Chromosome"/>
</dbReference>
<evidence type="ECO:0000256" key="1">
    <source>
        <dbReference type="ARBA" id="ARBA00004141"/>
    </source>
</evidence>
<comment type="subcellular location">
    <subcellularLocation>
        <location evidence="1">Membrane</location>
        <topology evidence="1">Multi-pass membrane protein</topology>
    </subcellularLocation>
</comment>
<feature type="domain" description="EamA" evidence="7">
    <location>
        <begin position="12"/>
        <end position="145"/>
    </location>
</feature>
<feature type="transmembrane region" description="Helical" evidence="6">
    <location>
        <begin position="155"/>
        <end position="177"/>
    </location>
</feature>
<keyword evidence="9" id="KW-1185">Reference proteome</keyword>
<proteinExistence type="inferred from homology"/>
<dbReference type="Pfam" id="PF00892">
    <property type="entry name" value="EamA"/>
    <property type="match status" value="2"/>
</dbReference>
<accession>A0A386HSJ1</accession>
<protein>
    <submittedName>
        <fullName evidence="8">EamA family transporter</fullName>
    </submittedName>
</protein>
<dbReference type="EMBL" id="CP032489">
    <property type="protein sequence ID" value="AYD48370.1"/>
    <property type="molecule type" value="Genomic_DNA"/>
</dbReference>
<evidence type="ECO:0000313" key="9">
    <source>
        <dbReference type="Proteomes" id="UP000266118"/>
    </source>
</evidence>
<organism evidence="8 9">
    <name type="scientific">Arachidicoccus soli</name>
    <dbReference type="NCBI Taxonomy" id="2341117"/>
    <lineage>
        <taxon>Bacteria</taxon>
        <taxon>Pseudomonadati</taxon>
        <taxon>Bacteroidota</taxon>
        <taxon>Chitinophagia</taxon>
        <taxon>Chitinophagales</taxon>
        <taxon>Chitinophagaceae</taxon>
        <taxon>Arachidicoccus</taxon>
    </lineage>
</organism>
<dbReference type="GO" id="GO:0016020">
    <property type="term" value="C:membrane"/>
    <property type="evidence" value="ECO:0007669"/>
    <property type="project" value="UniProtKB-SubCell"/>
</dbReference>
<sequence>MKYFKENGASLRWIATGLLFTLFWASASTATKYGLEVAEPLVIALTRFGFASLLILIVAHGILKYNLPKGKQWTMLLVYGLLNITIYLGLYVLAMQKVTAGIGALAVATNPLFIGFLSVVFLKERLRPVILAALFLGIAGVVVASYPLLQNASVSWGGLLIMLISMLSYSAASVYFNRKDWGDLKILTINGWQTLIGGLMLLPFAMLYYHNKANHFTLKFFGSVLWLAVFVSIFAIQCWLWLLKKDAVKASMWLFLTPIFGFGIAAVFLHDIISLFTVIGVILVIVALVISQLNKNEQQIIQEELTINE</sequence>
<dbReference type="PANTHER" id="PTHR32322:SF2">
    <property type="entry name" value="EAMA DOMAIN-CONTAINING PROTEIN"/>
    <property type="match status" value="1"/>
</dbReference>
<name>A0A386HSJ1_9BACT</name>
<feature type="transmembrane region" description="Helical" evidence="6">
    <location>
        <begin position="75"/>
        <end position="94"/>
    </location>
</feature>
<keyword evidence="4 6" id="KW-1133">Transmembrane helix</keyword>
<keyword evidence="5 6" id="KW-0472">Membrane</keyword>
<dbReference type="RefSeq" id="WP_119989035.1">
    <property type="nucleotide sequence ID" value="NZ_CP032489.1"/>
</dbReference>
<evidence type="ECO:0000256" key="4">
    <source>
        <dbReference type="ARBA" id="ARBA00022989"/>
    </source>
</evidence>
<dbReference type="PANTHER" id="PTHR32322">
    <property type="entry name" value="INNER MEMBRANE TRANSPORTER"/>
    <property type="match status" value="1"/>
</dbReference>
<dbReference type="InterPro" id="IPR050638">
    <property type="entry name" value="AA-Vitamin_Transporters"/>
</dbReference>
<evidence type="ECO:0000256" key="3">
    <source>
        <dbReference type="ARBA" id="ARBA00022692"/>
    </source>
</evidence>
<gene>
    <name evidence="8" type="ORF">D6B99_12620</name>
</gene>
<feature type="transmembrane region" description="Helical" evidence="6">
    <location>
        <begin position="275"/>
        <end position="293"/>
    </location>
</feature>
<evidence type="ECO:0000256" key="2">
    <source>
        <dbReference type="ARBA" id="ARBA00007362"/>
    </source>
</evidence>
<dbReference type="OrthoDB" id="1098926at2"/>
<feature type="transmembrane region" description="Helical" evidence="6">
    <location>
        <begin position="189"/>
        <end position="209"/>
    </location>
</feature>
<feature type="transmembrane region" description="Helical" evidence="6">
    <location>
        <begin position="100"/>
        <end position="122"/>
    </location>
</feature>
<feature type="transmembrane region" description="Helical" evidence="6">
    <location>
        <begin position="40"/>
        <end position="63"/>
    </location>
</feature>
<dbReference type="InterPro" id="IPR037185">
    <property type="entry name" value="EmrE-like"/>
</dbReference>
<keyword evidence="3 6" id="KW-0812">Transmembrane</keyword>
<dbReference type="KEGG" id="ark:D6B99_12620"/>
<evidence type="ECO:0000256" key="6">
    <source>
        <dbReference type="SAM" id="Phobius"/>
    </source>
</evidence>